<evidence type="ECO:0000256" key="8">
    <source>
        <dbReference type="ARBA" id="ARBA00041614"/>
    </source>
</evidence>
<dbReference type="EC" id="3.2.1.25" evidence="3"/>
<evidence type="ECO:0000256" key="2">
    <source>
        <dbReference type="ARBA" id="ARBA00004740"/>
    </source>
</evidence>
<evidence type="ECO:0000256" key="1">
    <source>
        <dbReference type="ARBA" id="ARBA00000829"/>
    </source>
</evidence>
<evidence type="ECO:0000313" key="13">
    <source>
        <dbReference type="Proteomes" id="UP000812966"/>
    </source>
</evidence>
<dbReference type="InterPro" id="IPR050887">
    <property type="entry name" value="Beta-mannosidase_GH2"/>
</dbReference>
<name>A0A8K0JM97_9TREE</name>
<dbReference type="GO" id="GO:0004567">
    <property type="term" value="F:beta-mannosidase activity"/>
    <property type="evidence" value="ECO:0007669"/>
    <property type="project" value="UniProtKB-EC"/>
</dbReference>
<dbReference type="InterPro" id="IPR008979">
    <property type="entry name" value="Galactose-bd-like_sf"/>
</dbReference>
<evidence type="ECO:0000256" key="3">
    <source>
        <dbReference type="ARBA" id="ARBA00012754"/>
    </source>
</evidence>
<dbReference type="PANTHER" id="PTHR43730">
    <property type="entry name" value="BETA-MANNOSIDASE"/>
    <property type="match status" value="1"/>
</dbReference>
<comment type="similarity">
    <text evidence="6">Belongs to the glycosyl hydrolase 2 family. Beta-mannosidase B subfamily.</text>
</comment>
<dbReference type="Gene3D" id="2.60.40.10">
    <property type="entry name" value="Immunoglobulins"/>
    <property type="match status" value="1"/>
</dbReference>
<reference evidence="12" key="1">
    <citation type="submission" date="2020-04" db="EMBL/GenBank/DDBJ databases">
        <title>Analysis of mating type loci in Filobasidium floriforme.</title>
        <authorList>
            <person name="Nowrousian M."/>
        </authorList>
    </citation>
    <scope>NUCLEOTIDE SEQUENCE</scope>
    <source>
        <strain evidence="12">CBS 6242</strain>
    </source>
</reference>
<dbReference type="SUPFAM" id="SSF49785">
    <property type="entry name" value="Galactose-binding domain-like"/>
    <property type="match status" value="1"/>
</dbReference>
<dbReference type="PANTHER" id="PTHR43730:SF1">
    <property type="entry name" value="BETA-MANNOSIDASE"/>
    <property type="match status" value="1"/>
</dbReference>
<evidence type="ECO:0000313" key="12">
    <source>
        <dbReference type="EMBL" id="KAG7561945.1"/>
    </source>
</evidence>
<dbReference type="Proteomes" id="UP000812966">
    <property type="component" value="Unassembled WGS sequence"/>
</dbReference>
<keyword evidence="4" id="KW-0378">Hydrolase</keyword>
<dbReference type="FunFam" id="3.20.20.80:FF:000050">
    <property type="entry name" value="Beta-mannosidase B"/>
    <property type="match status" value="1"/>
</dbReference>
<dbReference type="Gene3D" id="3.20.20.80">
    <property type="entry name" value="Glycosidases"/>
    <property type="match status" value="1"/>
</dbReference>
<accession>A0A8K0JM97</accession>
<comment type="catalytic activity">
    <reaction evidence="1">
        <text>Hydrolysis of terminal, non-reducing beta-D-mannose residues in beta-D-mannosides.</text>
        <dbReference type="EC" id="3.2.1.25"/>
    </reaction>
</comment>
<evidence type="ECO:0000259" key="9">
    <source>
        <dbReference type="Pfam" id="PF00703"/>
    </source>
</evidence>
<proteinExistence type="inferred from homology"/>
<dbReference type="OrthoDB" id="2866996at2759"/>
<protein>
    <recommendedName>
        <fullName evidence="7">Beta-mannosidase B</fullName>
        <ecNumber evidence="3">3.2.1.25</ecNumber>
    </recommendedName>
    <alternativeName>
        <fullName evidence="8">Mannanase B</fullName>
    </alternativeName>
</protein>
<evidence type="ECO:0000259" key="11">
    <source>
        <dbReference type="Pfam" id="PF22666"/>
    </source>
</evidence>
<dbReference type="InterPro" id="IPR017853">
    <property type="entry name" value="GH"/>
</dbReference>
<gene>
    <name evidence="12" type="ORF">FFLO_02585</name>
</gene>
<dbReference type="GO" id="GO:0006516">
    <property type="term" value="P:glycoprotein catabolic process"/>
    <property type="evidence" value="ECO:0007669"/>
    <property type="project" value="TreeGrafter"/>
</dbReference>
<dbReference type="EMBL" id="JABELV010000042">
    <property type="protein sequence ID" value="KAG7561945.1"/>
    <property type="molecule type" value="Genomic_DNA"/>
</dbReference>
<evidence type="ECO:0000256" key="5">
    <source>
        <dbReference type="ARBA" id="ARBA00023295"/>
    </source>
</evidence>
<dbReference type="InterPro" id="IPR054593">
    <property type="entry name" value="Beta-mannosidase-like_N2"/>
</dbReference>
<dbReference type="AlphaFoldDB" id="A0A8K0JM97"/>
<dbReference type="InterPro" id="IPR036156">
    <property type="entry name" value="Beta-gal/glucu_dom_sf"/>
</dbReference>
<evidence type="ECO:0000256" key="6">
    <source>
        <dbReference type="ARBA" id="ARBA00038429"/>
    </source>
</evidence>
<feature type="domain" description="Glycoside hydrolase family 2 immunoglobulin-like beta-sandwich" evidence="9">
    <location>
        <begin position="207"/>
        <end position="315"/>
    </location>
</feature>
<dbReference type="Pfam" id="PF22666">
    <property type="entry name" value="Glyco_hydro_2_N2"/>
    <property type="match status" value="1"/>
</dbReference>
<keyword evidence="5" id="KW-0326">Glycosidase</keyword>
<comment type="pathway">
    <text evidence="2">Glycan metabolism; N-glycan degradation.</text>
</comment>
<feature type="domain" description="Mannosidase Ig/CBM-like" evidence="10">
    <location>
        <begin position="697"/>
        <end position="792"/>
    </location>
</feature>
<dbReference type="InterPro" id="IPR006102">
    <property type="entry name" value="Ig-like_GH2"/>
</dbReference>
<dbReference type="SUPFAM" id="SSF51445">
    <property type="entry name" value="(Trans)glycosidases"/>
    <property type="match status" value="1"/>
</dbReference>
<dbReference type="Gene3D" id="2.60.120.260">
    <property type="entry name" value="Galactose-binding domain-like"/>
    <property type="match status" value="1"/>
</dbReference>
<evidence type="ECO:0000259" key="10">
    <source>
        <dbReference type="Pfam" id="PF17786"/>
    </source>
</evidence>
<sequence length="875" mass="100620">MASHIRVEPVGWQYKQRETDERPLSEEMVCPGWSACSQFPTEIHLELMKAKKIPHPYKGRNEHEVQWVSKRHWLFRSEIHVSASDLQSRNHFELEFEGLDTFATVYLNGNQILESDNHFLPHHITLDKQDLKEKNELVLVFHPPLEIAKKREEQYGKVRAGSCNLGDPCRVYVRKMQSCWRWDWGPELLTMGPDRAIILHMSTLTINPWVRSEVDENLIPHLSLDLGLSVSVLPEQKVEAEVVLTSLAPEQRQIKSERKEITGTGEMFVDWDLHNLVELWWPNGSGTPHRYQLDIRLFDTEGVVLDVHNSKIAFRRAKLIRRPLEGQPGSTFMFSINNRPIYAGGSNWIPTDQILPMIEPERYTKLLELAAEGNQNMIRCWGGGVYEPDSFYDTCDRLGLMVWQDFMFSCAVYPCHAEFVASVQAEAIANVKRLRRFACIVLFCGNNEDYQQILQWNIVPQVLPAQVIYEQVLPDIVREHTQVDYWPGSPNKVPGDSWKTDDPTQGDVHRWEVWAGTRPWQDYDLLNGRLVSEFGMPSAPDIRTIDWWLEGGTSERYIDSKMMTQHNRAGSHVKRFAVHMLELFRMTGDFETWAYQTQILQSEALGFAYRSWRRQWKGKGKEFNSGALVWQLNDSFPVTSWSIIDYFLRPKPAYFAVKRELSTVTVAIARTVEKNRENDRPRQFYEFGAFQTRDVHLDIWGSNASDSPVKATLVVTAIDLANPTWHKRSPDVPVTLQPNASTDFHTNLPIPEPTENVSDPIAPSGTVVVQVQLVAMDGNTLASRCDWPQPYRFLNFPDPKLNVRREGERLIMTVQQPLKGLVLSLAEWKEGEAEVKFEDNGLDLFPNDCVTVVAKGLADRPLRARYMGTEQGIIV</sequence>
<feature type="domain" description="Beta-mannosidase-like galactose-binding" evidence="11">
    <location>
        <begin position="12"/>
        <end position="193"/>
    </location>
</feature>
<dbReference type="SUPFAM" id="SSF49303">
    <property type="entry name" value="beta-Galactosidase/glucuronidase domain"/>
    <property type="match status" value="1"/>
</dbReference>
<comment type="caution">
    <text evidence="12">The sequence shown here is derived from an EMBL/GenBank/DDBJ whole genome shotgun (WGS) entry which is preliminary data.</text>
</comment>
<organism evidence="12 13">
    <name type="scientific">Filobasidium floriforme</name>
    <dbReference type="NCBI Taxonomy" id="5210"/>
    <lineage>
        <taxon>Eukaryota</taxon>
        <taxon>Fungi</taxon>
        <taxon>Dikarya</taxon>
        <taxon>Basidiomycota</taxon>
        <taxon>Agaricomycotina</taxon>
        <taxon>Tremellomycetes</taxon>
        <taxon>Filobasidiales</taxon>
        <taxon>Filobasidiaceae</taxon>
        <taxon>Filobasidium</taxon>
    </lineage>
</organism>
<dbReference type="InterPro" id="IPR013783">
    <property type="entry name" value="Ig-like_fold"/>
</dbReference>
<evidence type="ECO:0000256" key="4">
    <source>
        <dbReference type="ARBA" id="ARBA00022801"/>
    </source>
</evidence>
<dbReference type="Pfam" id="PF00703">
    <property type="entry name" value="Glyco_hydro_2"/>
    <property type="match status" value="1"/>
</dbReference>
<dbReference type="GO" id="GO:0005975">
    <property type="term" value="P:carbohydrate metabolic process"/>
    <property type="evidence" value="ECO:0007669"/>
    <property type="project" value="InterPro"/>
</dbReference>
<keyword evidence="13" id="KW-1185">Reference proteome</keyword>
<dbReference type="Pfam" id="PF17786">
    <property type="entry name" value="Mannosidase_ig"/>
    <property type="match status" value="1"/>
</dbReference>
<evidence type="ECO:0000256" key="7">
    <source>
        <dbReference type="ARBA" id="ARBA00041069"/>
    </source>
</evidence>
<dbReference type="InterPro" id="IPR041447">
    <property type="entry name" value="Mannosidase_ig"/>
</dbReference>